<dbReference type="PANTHER" id="PTHR16038">
    <property type="entry name" value="NOP SEVEN ASSOCIATED PROTEIN 1"/>
    <property type="match status" value="1"/>
</dbReference>
<dbReference type="PANTHER" id="PTHR16038:SF4">
    <property type="entry name" value="WD REPEAT-CONTAINING PROTEIN 74"/>
    <property type="match status" value="1"/>
</dbReference>
<dbReference type="VEuPathDB" id="TrichDB:TVAG_394400"/>
<reference evidence="2" key="1">
    <citation type="submission" date="2006-10" db="EMBL/GenBank/DDBJ databases">
        <authorList>
            <person name="Amadeo P."/>
            <person name="Zhao Q."/>
            <person name="Wortman J."/>
            <person name="Fraser-Liggett C."/>
            <person name="Carlton J."/>
        </authorList>
    </citation>
    <scope>NUCLEOTIDE SEQUENCE</scope>
    <source>
        <strain evidence="2">G3</strain>
    </source>
</reference>
<dbReference type="KEGG" id="tva:4773299"/>
<dbReference type="InterPro" id="IPR015943">
    <property type="entry name" value="WD40/YVTN_repeat-like_dom_sf"/>
</dbReference>
<reference evidence="2" key="2">
    <citation type="journal article" date="2007" name="Science">
        <title>Draft genome sequence of the sexually transmitted pathogen Trichomonas vaginalis.</title>
        <authorList>
            <person name="Carlton J.M."/>
            <person name="Hirt R.P."/>
            <person name="Silva J.C."/>
            <person name="Delcher A.L."/>
            <person name="Schatz M."/>
            <person name="Zhao Q."/>
            <person name="Wortman J.R."/>
            <person name="Bidwell S.L."/>
            <person name="Alsmark U.C.M."/>
            <person name="Besteiro S."/>
            <person name="Sicheritz-Ponten T."/>
            <person name="Noel C.J."/>
            <person name="Dacks J.B."/>
            <person name="Foster P.G."/>
            <person name="Simillion C."/>
            <person name="Van de Peer Y."/>
            <person name="Miranda-Saavedra D."/>
            <person name="Barton G.J."/>
            <person name="Westrop G.D."/>
            <person name="Mueller S."/>
            <person name="Dessi D."/>
            <person name="Fiori P.L."/>
            <person name="Ren Q."/>
            <person name="Paulsen I."/>
            <person name="Zhang H."/>
            <person name="Bastida-Corcuera F.D."/>
            <person name="Simoes-Barbosa A."/>
            <person name="Brown M.T."/>
            <person name="Hayes R.D."/>
            <person name="Mukherjee M."/>
            <person name="Okumura C.Y."/>
            <person name="Schneider R."/>
            <person name="Smith A.J."/>
            <person name="Vanacova S."/>
            <person name="Villalvazo M."/>
            <person name="Haas B.J."/>
            <person name="Pertea M."/>
            <person name="Feldblyum T.V."/>
            <person name="Utterback T.R."/>
            <person name="Shu C.L."/>
            <person name="Osoegawa K."/>
            <person name="de Jong P.J."/>
            <person name="Hrdy I."/>
            <person name="Horvathova L."/>
            <person name="Zubacova Z."/>
            <person name="Dolezal P."/>
            <person name="Malik S.B."/>
            <person name="Logsdon J.M. Jr."/>
            <person name="Henze K."/>
            <person name="Gupta A."/>
            <person name="Wang C.C."/>
            <person name="Dunne R.L."/>
            <person name="Upcroft J.A."/>
            <person name="Upcroft P."/>
            <person name="White O."/>
            <person name="Salzberg S.L."/>
            <person name="Tang P."/>
            <person name="Chiu C.-H."/>
            <person name="Lee Y.-S."/>
            <person name="Embley T.M."/>
            <person name="Coombs G.H."/>
            <person name="Mottram J.C."/>
            <person name="Tachezy J."/>
            <person name="Fraser-Liggett C.M."/>
            <person name="Johnson P.J."/>
        </authorList>
    </citation>
    <scope>NUCLEOTIDE SEQUENCE [LARGE SCALE GENOMIC DNA]</scope>
    <source>
        <strain evidence="2">G3</strain>
    </source>
</reference>
<evidence type="ECO:0000313" key="3">
    <source>
        <dbReference type="Proteomes" id="UP000001542"/>
    </source>
</evidence>
<dbReference type="InterPro" id="IPR036322">
    <property type="entry name" value="WD40_repeat_dom_sf"/>
</dbReference>
<dbReference type="SUPFAM" id="SSF50978">
    <property type="entry name" value="WD40 repeat-like"/>
    <property type="match status" value="1"/>
</dbReference>
<dbReference type="GO" id="GO:0005730">
    <property type="term" value="C:nucleolus"/>
    <property type="evidence" value="ECO:0000318"/>
    <property type="project" value="GO_Central"/>
</dbReference>
<dbReference type="GO" id="GO:0030687">
    <property type="term" value="C:preribosome, large subunit precursor"/>
    <property type="evidence" value="ECO:0000318"/>
    <property type="project" value="GO_Central"/>
</dbReference>
<dbReference type="AlphaFoldDB" id="A2DWF6"/>
<organism evidence="2 3">
    <name type="scientific">Trichomonas vaginalis (strain ATCC PRA-98 / G3)</name>
    <dbReference type="NCBI Taxonomy" id="412133"/>
    <lineage>
        <taxon>Eukaryota</taxon>
        <taxon>Metamonada</taxon>
        <taxon>Parabasalia</taxon>
        <taxon>Trichomonadida</taxon>
        <taxon>Trichomonadidae</taxon>
        <taxon>Trichomonas</taxon>
    </lineage>
</organism>
<dbReference type="SMR" id="A2DWF6"/>
<feature type="region of interest" description="Disordered" evidence="1">
    <location>
        <begin position="314"/>
        <end position="347"/>
    </location>
</feature>
<evidence type="ECO:0000256" key="1">
    <source>
        <dbReference type="SAM" id="MobiDB-lite"/>
    </source>
</evidence>
<dbReference type="OrthoDB" id="18388at2759"/>
<dbReference type="Gene3D" id="2.130.10.10">
    <property type="entry name" value="YVTN repeat-like/Quinoprotein amine dehydrogenase"/>
    <property type="match status" value="1"/>
</dbReference>
<dbReference type="InterPro" id="IPR037379">
    <property type="entry name" value="WDR74/Nsa1"/>
</dbReference>
<name>A2DWF6_TRIV3</name>
<evidence type="ECO:0000313" key="2">
    <source>
        <dbReference type="EMBL" id="EAY15296.1"/>
    </source>
</evidence>
<dbReference type="EMBL" id="DS113258">
    <property type="protein sequence ID" value="EAY15296.1"/>
    <property type="molecule type" value="Genomic_DNA"/>
</dbReference>
<dbReference type="InParanoid" id="A2DWF6"/>
<proteinExistence type="predicted"/>
<protein>
    <submittedName>
        <fullName evidence="2">Uncharacterized protein</fullName>
    </submittedName>
</protein>
<accession>A2DWF6</accession>
<gene>
    <name evidence="2" type="ORF">TVAG_394400</name>
</gene>
<dbReference type="GO" id="GO:0042273">
    <property type="term" value="P:ribosomal large subunit biogenesis"/>
    <property type="evidence" value="ECO:0000318"/>
    <property type="project" value="GO_Central"/>
</dbReference>
<feature type="compositionally biased region" description="Polar residues" evidence="1">
    <location>
        <begin position="338"/>
        <end position="347"/>
    </location>
</feature>
<feature type="compositionally biased region" description="Acidic residues" evidence="1">
    <location>
        <begin position="314"/>
        <end position="324"/>
    </location>
</feature>
<dbReference type="Proteomes" id="UP000001542">
    <property type="component" value="Unassembled WGS sequence"/>
</dbReference>
<dbReference type="VEuPathDB" id="TrichDB:TVAGG3_0428590"/>
<sequence length="347" mass="38793">MHAIVTDAYGKVRVINVWENKVICTIGGSDDEISDKNWRIGGLYMINPDEAAVIHDSGKASFFEFQNNTRKSILDIGEQAKSFSLHGYQDKLVGCFNGYVAVFNEEKVITKFDTIKASCANSFENLAAYGRINDRCVVYDVEQQKDIWTSAPPPNDELGIPLKDDDSSIEFYNDKMFLVGQAQGGVLVYDLRAGSEPIVRAKVFEEFPAIVMRNFGDNIFAFGDTSGQFRYGHVEYDEEKDKITNVKVDRSFYGMTGGIVDLAKHPSAPIVASLCCSRTIHLFDTSKTLKEAAKVAYTKVMPTCFVLRNDELPNEDSSEADWDALPENGEGIWDNYTPCPQSKKNKE</sequence>
<dbReference type="RefSeq" id="XP_001327519.1">
    <property type="nucleotide sequence ID" value="XM_001327484.1"/>
</dbReference>
<keyword evidence="3" id="KW-1185">Reference proteome</keyword>
<dbReference type="STRING" id="5722.A2DWF6"/>